<proteinExistence type="inferred from homology"/>
<evidence type="ECO:0000256" key="1">
    <source>
        <dbReference type="ARBA" id="ARBA00003327"/>
    </source>
</evidence>
<evidence type="ECO:0000256" key="2">
    <source>
        <dbReference type="ARBA" id="ARBA00022737"/>
    </source>
</evidence>
<evidence type="ECO:0000313" key="7">
    <source>
        <dbReference type="Proteomes" id="UP000335636"/>
    </source>
</evidence>
<dbReference type="GO" id="GO:0005198">
    <property type="term" value="F:structural molecule activity"/>
    <property type="evidence" value="ECO:0007669"/>
    <property type="project" value="InterPro"/>
</dbReference>
<gene>
    <name evidence="6" type="ORF">MONAX_5E031103</name>
</gene>
<evidence type="ECO:0000256" key="5">
    <source>
        <dbReference type="RuleBase" id="RU369044"/>
    </source>
</evidence>
<comment type="caution">
    <text evidence="6">The sequence shown here is derived from an EMBL/GenBank/DDBJ whole genome shotgun (WGS) entry which is preliminary data.</text>
</comment>
<dbReference type="InterPro" id="IPR007659">
    <property type="entry name" value="Keratin_matx"/>
</dbReference>
<name>A0A5E4C7Z8_MARMO</name>
<dbReference type="PANTHER" id="PTHR23260:SF8">
    <property type="entry name" value="KERATIN-ASSOCIATED PROTEIN"/>
    <property type="match status" value="1"/>
</dbReference>
<comment type="function">
    <text evidence="1 5">In the hair cortex, hair keratin intermediate filaments are embedded in an interfilamentous matrix, consisting of hair keratin-associated proteins (KRTAP), which are essential for the formation of a rigid and resistant hair shaft through their extensive disulfide bond cross-linking with abundant cysteine residues of hair keratins. The matrix proteins include the high-sulfur and high-glycine-tyrosine keratins.</text>
</comment>
<dbReference type="Proteomes" id="UP000335636">
    <property type="component" value="Unassembled WGS sequence"/>
</dbReference>
<evidence type="ECO:0000256" key="4">
    <source>
        <dbReference type="ARBA" id="ARBA00034495"/>
    </source>
</evidence>
<evidence type="ECO:0000313" key="6">
    <source>
        <dbReference type="EMBL" id="VTJ77101.1"/>
    </source>
</evidence>
<comment type="subunit">
    <text evidence="5">Interacts with hair keratins.</text>
</comment>
<dbReference type="AlphaFoldDB" id="A0A5E4C7Z8"/>
<organism evidence="6 7">
    <name type="scientific">Marmota monax</name>
    <name type="common">Woodchuck</name>
    <dbReference type="NCBI Taxonomy" id="9995"/>
    <lineage>
        <taxon>Eukaryota</taxon>
        <taxon>Metazoa</taxon>
        <taxon>Chordata</taxon>
        <taxon>Craniata</taxon>
        <taxon>Vertebrata</taxon>
        <taxon>Euteleostomi</taxon>
        <taxon>Mammalia</taxon>
        <taxon>Eutheria</taxon>
        <taxon>Euarchontoglires</taxon>
        <taxon>Glires</taxon>
        <taxon>Rodentia</taxon>
        <taxon>Sciuromorpha</taxon>
        <taxon>Sciuridae</taxon>
        <taxon>Xerinae</taxon>
        <taxon>Marmotini</taxon>
        <taxon>Marmota</taxon>
    </lineage>
</organism>
<dbReference type="GO" id="GO:0045095">
    <property type="term" value="C:keratin filament"/>
    <property type="evidence" value="ECO:0007669"/>
    <property type="project" value="UniProtKB-UniRule"/>
</dbReference>
<sequence length="205" mass="22233">MPESHCQSLRSCCNAPPLSAIVHGSNLISFEDGFCLPSSCHNRTWLLDSSQETRSEATSCQVTNCEQDQFREDTCAQSTCHSSVVQTTCSNSKPCERTTCPPGSCAAVPESASQTCQPASNRHRAFVAQRSQPASYMLQYRPLKSSVSRCHQTLEYESSQCQSQTLTYNSCSPLVDAAPGPQLLESSSTYEPTCCVTGGLQLPSK</sequence>
<dbReference type="InterPro" id="IPR007951">
    <property type="entry name" value="KRTAP_PMG"/>
</dbReference>
<evidence type="ECO:0000256" key="3">
    <source>
        <dbReference type="ARBA" id="ARBA00022744"/>
    </source>
</evidence>
<keyword evidence="2" id="KW-0677">Repeat</keyword>
<dbReference type="PANTHER" id="PTHR23260">
    <property type="entry name" value="KERATIN ASSOCIATED PROTEIN 3-3-RELATED"/>
    <property type="match status" value="1"/>
</dbReference>
<dbReference type="Pfam" id="PF05287">
    <property type="entry name" value="PMG"/>
    <property type="match status" value="1"/>
</dbReference>
<reference evidence="6" key="1">
    <citation type="submission" date="2019-04" db="EMBL/GenBank/DDBJ databases">
        <authorList>
            <person name="Alioto T."/>
            <person name="Alioto T."/>
        </authorList>
    </citation>
    <scope>NUCLEOTIDE SEQUENCE [LARGE SCALE GENOMIC DNA]</scope>
</reference>
<dbReference type="EMBL" id="CABDUW010000940">
    <property type="protein sequence ID" value="VTJ77101.1"/>
    <property type="molecule type" value="Genomic_DNA"/>
</dbReference>
<accession>A0A5E4C7Z8</accession>
<keyword evidence="3 5" id="KW-0416">Keratin</keyword>
<comment type="similarity">
    <text evidence="4 5">Belongs to the PMG family.</text>
</comment>
<protein>
    <recommendedName>
        <fullName evidence="5">Keratin-associated protein</fullName>
    </recommendedName>
</protein>
<dbReference type="GO" id="GO:0005829">
    <property type="term" value="C:cytosol"/>
    <property type="evidence" value="ECO:0007669"/>
    <property type="project" value="UniProtKB-ARBA"/>
</dbReference>
<keyword evidence="7" id="KW-1185">Reference proteome</keyword>